<dbReference type="AlphaFoldDB" id="A0A2P6V2F2"/>
<feature type="compositionally biased region" description="Pro residues" evidence="15">
    <location>
        <begin position="451"/>
        <end position="473"/>
    </location>
</feature>
<evidence type="ECO:0000313" key="17">
    <source>
        <dbReference type="EMBL" id="PSC68224.1"/>
    </source>
</evidence>
<dbReference type="InterPro" id="IPR001202">
    <property type="entry name" value="WW_dom"/>
</dbReference>
<keyword evidence="9" id="KW-0805">Transcription regulation</keyword>
<dbReference type="GO" id="GO:0000380">
    <property type="term" value="P:alternative mRNA splicing, via spliceosome"/>
    <property type="evidence" value="ECO:0007669"/>
    <property type="project" value="TreeGrafter"/>
</dbReference>
<evidence type="ECO:0000256" key="14">
    <source>
        <dbReference type="ARBA" id="ARBA00046362"/>
    </source>
</evidence>
<evidence type="ECO:0000256" key="12">
    <source>
        <dbReference type="ARBA" id="ARBA00023242"/>
    </source>
</evidence>
<dbReference type="PROSITE" id="PS50020">
    <property type="entry name" value="WW_DOMAIN_2"/>
    <property type="match status" value="2"/>
</dbReference>
<keyword evidence="5" id="KW-0399">Innate immunity</keyword>
<dbReference type="GO" id="GO:0005737">
    <property type="term" value="C:cytoplasm"/>
    <property type="evidence" value="ECO:0007669"/>
    <property type="project" value="TreeGrafter"/>
</dbReference>
<dbReference type="STRING" id="554055.A0A2P6V2F2"/>
<comment type="subunit">
    <text evidence="14">Interacts with POU3F2/Brn-2, ATXN1, TXNL4A, HTT and AR. Interaction with ATXN1 correlates positively with the length of the polyglutamine tract. Interacts with RNA polymerase II large subunit in a phosphorylation-dependent manner. Forms a ternary complex with ATXN1 mutant and phosphorylated RNA polymerase II. Interacts (via C-terminus) with TXNL4A and CD2BP2. Interacts (via WW domain) with ATN1 and SF3B1, and may interact with additional splice factors. Interacts (via WW domain) with WBP11; Leading to reduce interaction between PQBP1 and TXNL4A. Interacts with CAPRIN1. Interacts with DDX1. Interacts with SFPQ. Interacts with KHSRP.</text>
</comment>
<feature type="compositionally biased region" description="Low complexity" evidence="15">
    <location>
        <begin position="80"/>
        <end position="90"/>
    </location>
</feature>
<dbReference type="Proteomes" id="UP000239649">
    <property type="component" value="Unassembled WGS sequence"/>
</dbReference>
<evidence type="ECO:0000256" key="1">
    <source>
        <dbReference type="ARBA" id="ARBA00004324"/>
    </source>
</evidence>
<dbReference type="GO" id="GO:0016607">
    <property type="term" value="C:nuclear speck"/>
    <property type="evidence" value="ECO:0007669"/>
    <property type="project" value="UniProtKB-SubCell"/>
</dbReference>
<feature type="compositionally biased region" description="Basic and acidic residues" evidence="15">
    <location>
        <begin position="91"/>
        <end position="114"/>
    </location>
</feature>
<evidence type="ECO:0000256" key="11">
    <source>
        <dbReference type="ARBA" id="ARBA00023187"/>
    </source>
</evidence>
<evidence type="ECO:0000259" key="16">
    <source>
        <dbReference type="PROSITE" id="PS50020"/>
    </source>
</evidence>
<dbReference type="Gene3D" id="2.20.70.10">
    <property type="match status" value="2"/>
</dbReference>
<dbReference type="SMART" id="SM00456">
    <property type="entry name" value="WW"/>
    <property type="match status" value="2"/>
</dbReference>
<feature type="region of interest" description="Disordered" evidence="15">
    <location>
        <begin position="368"/>
        <end position="473"/>
    </location>
</feature>
<dbReference type="PANTHER" id="PTHR21737">
    <property type="entry name" value="POLYGLUTAMINE BINDING PROTEIN 1/MARVEL MEMBRANE-ASSOCIATING DOMAIN CONTAINING 3"/>
    <property type="match status" value="1"/>
</dbReference>
<evidence type="ECO:0000256" key="10">
    <source>
        <dbReference type="ARBA" id="ARBA00023163"/>
    </source>
</evidence>
<dbReference type="CDD" id="cd00201">
    <property type="entry name" value="WW"/>
    <property type="match status" value="2"/>
</dbReference>
<keyword evidence="7" id="KW-0677">Repeat</keyword>
<evidence type="ECO:0000256" key="4">
    <source>
        <dbReference type="ARBA" id="ARBA00022553"/>
    </source>
</evidence>
<evidence type="ECO:0000313" key="18">
    <source>
        <dbReference type="Proteomes" id="UP000239649"/>
    </source>
</evidence>
<evidence type="ECO:0000256" key="8">
    <source>
        <dbReference type="ARBA" id="ARBA00022859"/>
    </source>
</evidence>
<evidence type="ECO:0000256" key="5">
    <source>
        <dbReference type="ARBA" id="ARBA00022588"/>
    </source>
</evidence>
<evidence type="ECO:0000256" key="9">
    <source>
        <dbReference type="ARBA" id="ARBA00023015"/>
    </source>
</evidence>
<evidence type="ECO:0000256" key="15">
    <source>
        <dbReference type="SAM" id="MobiDB-lite"/>
    </source>
</evidence>
<feature type="compositionally biased region" description="Low complexity" evidence="15">
    <location>
        <begin position="371"/>
        <end position="383"/>
    </location>
</feature>
<keyword evidence="18" id="KW-1185">Reference proteome</keyword>
<feature type="domain" description="WW" evidence="16">
    <location>
        <begin position="228"/>
        <end position="262"/>
    </location>
</feature>
<protein>
    <recommendedName>
        <fullName evidence="3">Polyglutamine-binding protein 1</fullName>
    </recommendedName>
    <alternativeName>
        <fullName evidence="13">Polyglutamine tract-binding protein 1</fullName>
    </alternativeName>
</protein>
<evidence type="ECO:0000256" key="2">
    <source>
        <dbReference type="ARBA" id="ARBA00004463"/>
    </source>
</evidence>
<reference evidence="17 18" key="1">
    <citation type="journal article" date="2018" name="Plant J.">
        <title>Genome sequences of Chlorella sorokiniana UTEX 1602 and Micractinium conductrix SAG 241.80: implications to maltose excretion by a green alga.</title>
        <authorList>
            <person name="Arriola M.B."/>
            <person name="Velmurugan N."/>
            <person name="Zhang Y."/>
            <person name="Plunkett M.H."/>
            <person name="Hondzo H."/>
            <person name="Barney B.M."/>
        </authorList>
    </citation>
    <scope>NUCLEOTIDE SEQUENCE [LARGE SCALE GENOMIC DNA]</scope>
    <source>
        <strain evidence="17 18">SAG 241.80</strain>
    </source>
</reference>
<sequence length="701" mass="72974">MAAGVAPGVPRPRAPGAPPLFAPPPPRPPAPPAFVPAATPPAAVPETAVQHAVLAEAEREAQAALQASGAKRPREDEGAGADPDAAVAAPGDEHAMRERLLAMESQFREQRAADKAAAAAAAAPSKERGAGDWANYQPPSEVLKAVQQRQAEQAAAAAAQQQQQHQQHVAAAAAAAPAAQAPPAAAQPAGSGLPLKRDLPPALRARLAARGILPKEDAAGGGGSSGEGPLPPGWYQASDPTYNRVYFYNPTTGDRSWTRPAASILPPGWTEGKDPSSGATYFYNSATGQTQWERPMGGSTAPRAAAAAAAPTAAAAAHTVANGAEEGPLYLPAMQFGGARAGYVFKVGPSGLGYYLDRPDTNKRLGEREAAAAGAQAPRGPVVTRPPIASGGAGGAAKRGRFQGKGEALDPMDPSSYSDAPRGGWSSGLEGAQPKAADSTAGGPLFQSRPYPSPGAITPPPLPPSRFLPLAPGPSQPAWRPMLAGMKVPLGLNALPWGWAPRSGKSGSGGSTGAARLQRALPTLQRNPAQLRSLLVHALDLQTEINQLEPPPSLTGRWKKCKASSDPMDEACDLVALPWVLRRAIGVLNYLELEDQAESHFATNLKAGGVLDVVERYPWSGATVAHPRRDKRRGQHTAHVERTERGPCIVATWGEPYGGECRDTFELSPDGQVLTQHTEMSIASSGRFTTYKTVFNRVHPH</sequence>
<keyword evidence="6" id="KW-0507">mRNA processing</keyword>
<dbReference type="Gene3D" id="3.40.30.10">
    <property type="entry name" value="Glutaredoxin"/>
    <property type="match status" value="1"/>
</dbReference>
<gene>
    <name evidence="17" type="ORF">C2E20_8202</name>
</gene>
<feature type="compositionally biased region" description="Low complexity" evidence="15">
    <location>
        <begin position="168"/>
        <end position="189"/>
    </location>
</feature>
<dbReference type="GO" id="GO:0045087">
    <property type="term" value="P:innate immune response"/>
    <property type="evidence" value="ECO:0007669"/>
    <property type="project" value="UniProtKB-KW"/>
</dbReference>
<feature type="domain" description="WW" evidence="16">
    <location>
        <begin position="263"/>
        <end position="297"/>
    </location>
</feature>
<keyword evidence="12" id="KW-0539">Nucleus</keyword>
<dbReference type="GO" id="GO:0043021">
    <property type="term" value="F:ribonucleoprotein complex binding"/>
    <property type="evidence" value="ECO:0007669"/>
    <property type="project" value="TreeGrafter"/>
</dbReference>
<evidence type="ECO:0000256" key="3">
    <source>
        <dbReference type="ARBA" id="ARBA00021117"/>
    </source>
</evidence>
<evidence type="ECO:0000256" key="6">
    <source>
        <dbReference type="ARBA" id="ARBA00022664"/>
    </source>
</evidence>
<dbReference type="PROSITE" id="PS01159">
    <property type="entry name" value="WW_DOMAIN_1"/>
    <property type="match status" value="1"/>
</dbReference>
<comment type="caution">
    <text evidence="17">The sequence shown here is derived from an EMBL/GenBank/DDBJ whole genome shotgun (WGS) entry which is preliminary data.</text>
</comment>
<feature type="compositionally biased region" description="Pro residues" evidence="15">
    <location>
        <begin position="9"/>
        <end position="43"/>
    </location>
</feature>
<keyword evidence="4" id="KW-0597">Phosphoprotein</keyword>
<keyword evidence="11" id="KW-0508">mRNA splicing</keyword>
<dbReference type="InterPro" id="IPR036020">
    <property type="entry name" value="WW_dom_sf"/>
</dbReference>
<keyword evidence="10" id="KW-0804">Transcription</keyword>
<dbReference type="EMBL" id="LHPF02000040">
    <property type="protein sequence ID" value="PSC68224.1"/>
    <property type="molecule type" value="Genomic_DNA"/>
</dbReference>
<feature type="region of interest" description="Disordered" evidence="15">
    <location>
        <begin position="168"/>
        <end position="197"/>
    </location>
</feature>
<feature type="region of interest" description="Disordered" evidence="15">
    <location>
        <begin position="214"/>
        <end position="235"/>
    </location>
</feature>
<accession>A0A2P6V2F2</accession>
<proteinExistence type="predicted"/>
<evidence type="ECO:0000256" key="13">
    <source>
        <dbReference type="ARBA" id="ARBA00042167"/>
    </source>
</evidence>
<organism evidence="17 18">
    <name type="scientific">Micractinium conductrix</name>
    <dbReference type="NCBI Taxonomy" id="554055"/>
    <lineage>
        <taxon>Eukaryota</taxon>
        <taxon>Viridiplantae</taxon>
        <taxon>Chlorophyta</taxon>
        <taxon>core chlorophytes</taxon>
        <taxon>Trebouxiophyceae</taxon>
        <taxon>Chlorellales</taxon>
        <taxon>Chlorellaceae</taxon>
        <taxon>Chlorella clade</taxon>
        <taxon>Micractinium</taxon>
    </lineage>
</organism>
<name>A0A2P6V2F2_9CHLO</name>
<dbReference type="Pfam" id="PF00397">
    <property type="entry name" value="WW"/>
    <property type="match status" value="2"/>
</dbReference>
<feature type="region of interest" description="Disordered" evidence="15">
    <location>
        <begin position="1"/>
        <end position="148"/>
    </location>
</feature>
<evidence type="ECO:0000256" key="7">
    <source>
        <dbReference type="ARBA" id="ARBA00022737"/>
    </source>
</evidence>
<comment type="subcellular location">
    <subcellularLocation>
        <location evidence="2">Cytoplasmic granule</location>
    </subcellularLocation>
    <subcellularLocation>
        <location evidence="1">Nucleus speckle</location>
    </subcellularLocation>
</comment>
<dbReference type="OrthoDB" id="508046at2759"/>
<dbReference type="SUPFAM" id="SSF51045">
    <property type="entry name" value="WW domain"/>
    <property type="match status" value="2"/>
</dbReference>
<dbReference type="PANTHER" id="PTHR21737:SF3">
    <property type="entry name" value="POLYGLUTAMINE-BINDING PROTEIN 1"/>
    <property type="match status" value="1"/>
</dbReference>
<keyword evidence="8" id="KW-0391">Immunity</keyword>